<evidence type="ECO:0000313" key="2">
    <source>
        <dbReference type="Proteomes" id="UP000809243"/>
    </source>
</evidence>
<feature type="non-terminal residue" evidence="1">
    <location>
        <position position="193"/>
    </location>
</feature>
<dbReference type="InterPro" id="IPR036412">
    <property type="entry name" value="HAD-like_sf"/>
</dbReference>
<evidence type="ECO:0000313" key="1">
    <source>
        <dbReference type="EMBL" id="MBN2066852.1"/>
    </source>
</evidence>
<name>A0A938YRR9_9ARCH</name>
<dbReference type="Proteomes" id="UP000809243">
    <property type="component" value="Unassembled WGS sequence"/>
</dbReference>
<gene>
    <name evidence="1" type="ORF">JW744_00095</name>
</gene>
<organism evidence="1 2">
    <name type="scientific">Candidatus Iainarchaeum sp</name>
    <dbReference type="NCBI Taxonomy" id="3101447"/>
    <lineage>
        <taxon>Archaea</taxon>
        <taxon>Candidatus Iainarchaeota</taxon>
        <taxon>Candidatus Iainarchaeia</taxon>
        <taxon>Candidatus Iainarchaeales</taxon>
        <taxon>Candidatus Iainarchaeaceae</taxon>
        <taxon>Candidatus Iainarchaeum</taxon>
    </lineage>
</organism>
<reference evidence="1" key="1">
    <citation type="submission" date="2021-01" db="EMBL/GenBank/DDBJ databases">
        <title>Active Sulfur Cycling in an Early Earth Analoge.</title>
        <authorList>
            <person name="Hahn C.R."/>
            <person name="Youssef N.H."/>
            <person name="Elshahed M."/>
        </authorList>
    </citation>
    <scope>NUCLEOTIDE SEQUENCE</scope>
    <source>
        <strain evidence="1">Zod_Metabat.1151</strain>
    </source>
</reference>
<comment type="caution">
    <text evidence="1">The sequence shown here is derived from an EMBL/GenBank/DDBJ whole genome shotgun (WGS) entry which is preliminary data.</text>
</comment>
<sequence length="193" mass="21788">MGKREKTLFLDIDEVFTTSGKPDERKTVDSAVERLVKAREVGYTRFAFITARSGNWVLREFVPHLEKHSLLRNSTIHCENGLYEIVNGKFSLLPEAQEFLKVRERVTKAILQEARKQKVGAIDAAQKMEKFVQARVEPKRMEDMEKLGKTCSEVIGKLAKQGKIPKTVGIDATKSGINIFPRNITKGTTARAI</sequence>
<dbReference type="EMBL" id="JAFGDB010000001">
    <property type="protein sequence ID" value="MBN2066852.1"/>
    <property type="molecule type" value="Genomic_DNA"/>
</dbReference>
<protein>
    <submittedName>
        <fullName evidence="1">Uncharacterized protein</fullName>
    </submittedName>
</protein>
<proteinExistence type="predicted"/>
<accession>A0A938YRR9</accession>
<dbReference type="SUPFAM" id="SSF56784">
    <property type="entry name" value="HAD-like"/>
    <property type="match status" value="1"/>
</dbReference>
<dbReference type="AlphaFoldDB" id="A0A938YRR9"/>